<reference evidence="3" key="1">
    <citation type="submission" date="2020-05" db="EMBL/GenBank/DDBJ databases">
        <authorList>
            <person name="Chiriac C."/>
            <person name="Salcher M."/>
            <person name="Ghai R."/>
            <person name="Kavagutti S V."/>
        </authorList>
    </citation>
    <scope>NUCLEOTIDE SEQUENCE</scope>
</reference>
<feature type="transmembrane region" description="Helical" evidence="1">
    <location>
        <begin position="114"/>
        <end position="132"/>
    </location>
</feature>
<dbReference type="SUPFAM" id="SSF55874">
    <property type="entry name" value="ATPase domain of HSP90 chaperone/DNA topoisomerase II/histidine kinase"/>
    <property type="match status" value="1"/>
</dbReference>
<protein>
    <submittedName>
        <fullName evidence="3">Unannotated protein</fullName>
    </submittedName>
</protein>
<evidence type="ECO:0000256" key="1">
    <source>
        <dbReference type="SAM" id="Phobius"/>
    </source>
</evidence>
<dbReference type="InterPro" id="IPR036890">
    <property type="entry name" value="HATPase_C_sf"/>
</dbReference>
<organism evidence="3">
    <name type="scientific">freshwater metagenome</name>
    <dbReference type="NCBI Taxonomy" id="449393"/>
    <lineage>
        <taxon>unclassified sequences</taxon>
        <taxon>metagenomes</taxon>
        <taxon>ecological metagenomes</taxon>
    </lineage>
</organism>
<gene>
    <name evidence="3" type="ORF">UFOPK3772_03285</name>
</gene>
<accession>A0A6J7LVC4</accession>
<keyword evidence="1" id="KW-0812">Transmembrane</keyword>
<feature type="transmembrane region" description="Helical" evidence="1">
    <location>
        <begin position="21"/>
        <end position="40"/>
    </location>
</feature>
<dbReference type="Pfam" id="PF02518">
    <property type="entry name" value="HATPase_c"/>
    <property type="match status" value="1"/>
</dbReference>
<dbReference type="AlphaFoldDB" id="A0A6J7LVC4"/>
<dbReference type="InterPro" id="IPR003594">
    <property type="entry name" value="HATPase_dom"/>
</dbReference>
<keyword evidence="1" id="KW-0472">Membrane</keyword>
<dbReference type="EMBL" id="CAFBNE010000182">
    <property type="protein sequence ID" value="CAB4969899.1"/>
    <property type="molecule type" value="Genomic_DNA"/>
</dbReference>
<feature type="transmembrane region" description="Helical" evidence="1">
    <location>
        <begin position="46"/>
        <end position="67"/>
    </location>
</feature>
<sequence>MTALIRRLASREVMTSDTLAITFLVYLTGTSLIIVFSTTSSPGVDIALSAVSSMAVFALIFASRGLINRIATSGRRSLAVAATVVLANVIRSLALVALVPQIGSGTSLPLPTRIASSSLFTLAAMLVVGELNDRRKRFKALMTALTAKSVELSLSRATYAERLQYANAELEGSIRNVLDPALSLAAMEMDPDTPRRSGITSARLLQEILRVSVRPMIETLAHPAGPHSNAGVQLAEWPEMPAPDPPRTIDVTDSIRPVLSVVPLRIIGFPVFISTLALGPALRVVAILTLTWPLLTVVRRLWPERYRVLPVGRAAGLLTAVFIISFGLPMILVFAVPPDLASTNGFDVVGWLGASTVLFSVAAAWFVASVFIFERSRRLTEERLIEVNEQIELSIARMRQEIWFTRRNLTWVLHGPVQSALVSATIRLESGAATDPADRTAIWANIAEAYALLSTGGPAEPDFAAFSAELTSLWFGVCEISFHDPDSMIERVSADPSATAALIEVVREAAGNAIRHGDATTVDVTIRGTEEDLVSLVVMDNGTGFAPGAAPGIGSDLFTALTYEWSSESSSAGTRITADLTWSPGANRPSAPH</sequence>
<proteinExistence type="predicted"/>
<evidence type="ECO:0000313" key="3">
    <source>
        <dbReference type="EMBL" id="CAB4969899.1"/>
    </source>
</evidence>
<name>A0A6J7LVC4_9ZZZZ</name>
<keyword evidence="1" id="KW-1133">Transmembrane helix</keyword>
<feature type="transmembrane region" description="Helical" evidence="1">
    <location>
        <begin position="79"/>
        <end position="102"/>
    </location>
</feature>
<evidence type="ECO:0000259" key="2">
    <source>
        <dbReference type="Pfam" id="PF02518"/>
    </source>
</evidence>
<feature type="transmembrane region" description="Helical" evidence="1">
    <location>
        <begin position="284"/>
        <end position="302"/>
    </location>
</feature>
<feature type="transmembrane region" description="Helical" evidence="1">
    <location>
        <begin position="257"/>
        <end position="278"/>
    </location>
</feature>
<feature type="transmembrane region" description="Helical" evidence="1">
    <location>
        <begin position="348"/>
        <end position="373"/>
    </location>
</feature>
<feature type="domain" description="Histidine kinase/HSP90-like ATPase" evidence="2">
    <location>
        <begin position="501"/>
        <end position="570"/>
    </location>
</feature>
<feature type="transmembrane region" description="Helical" evidence="1">
    <location>
        <begin position="314"/>
        <end position="336"/>
    </location>
</feature>
<dbReference type="Gene3D" id="3.30.565.10">
    <property type="entry name" value="Histidine kinase-like ATPase, C-terminal domain"/>
    <property type="match status" value="1"/>
</dbReference>